<gene>
    <name evidence="1" type="ORF">OXX778_LOCUS14800</name>
</gene>
<sequence length="77" mass="8733">MHPLADVVGNAYLREVYREKIFSSCALQSNVLLETVMAHELLHNLGSSHDSELTKFEGKDITNCLDKAYLMFRAAYL</sequence>
<dbReference type="EMBL" id="CAJNOC010003119">
    <property type="protein sequence ID" value="CAF0968632.1"/>
    <property type="molecule type" value="Genomic_DNA"/>
</dbReference>
<keyword evidence="2" id="KW-1185">Reference proteome</keyword>
<evidence type="ECO:0000313" key="1">
    <source>
        <dbReference type="EMBL" id="CAF0968632.1"/>
    </source>
</evidence>
<evidence type="ECO:0008006" key="3">
    <source>
        <dbReference type="Google" id="ProtNLM"/>
    </source>
</evidence>
<dbReference type="Pfam" id="PF13582">
    <property type="entry name" value="Reprolysin_3"/>
    <property type="match status" value="1"/>
</dbReference>
<dbReference type="Gene3D" id="3.40.390.10">
    <property type="entry name" value="Collagenase (Catalytic Domain)"/>
    <property type="match status" value="1"/>
</dbReference>
<dbReference type="SUPFAM" id="SSF55486">
    <property type="entry name" value="Metalloproteases ('zincins'), catalytic domain"/>
    <property type="match status" value="1"/>
</dbReference>
<name>A0A814EFL2_9BILA</name>
<dbReference type="OrthoDB" id="5951731at2759"/>
<dbReference type="GO" id="GO:0008237">
    <property type="term" value="F:metallopeptidase activity"/>
    <property type="evidence" value="ECO:0007669"/>
    <property type="project" value="InterPro"/>
</dbReference>
<accession>A0A814EFL2</accession>
<dbReference type="InterPro" id="IPR024079">
    <property type="entry name" value="MetalloPept_cat_dom_sf"/>
</dbReference>
<proteinExistence type="predicted"/>
<comment type="caution">
    <text evidence="1">The sequence shown here is derived from an EMBL/GenBank/DDBJ whole genome shotgun (WGS) entry which is preliminary data.</text>
</comment>
<protein>
    <recommendedName>
        <fullName evidence="3">Peptidase M12B domain-containing protein</fullName>
    </recommendedName>
</protein>
<organism evidence="1 2">
    <name type="scientific">Brachionus calyciflorus</name>
    <dbReference type="NCBI Taxonomy" id="104777"/>
    <lineage>
        <taxon>Eukaryota</taxon>
        <taxon>Metazoa</taxon>
        <taxon>Spiralia</taxon>
        <taxon>Gnathifera</taxon>
        <taxon>Rotifera</taxon>
        <taxon>Eurotatoria</taxon>
        <taxon>Monogononta</taxon>
        <taxon>Pseudotrocha</taxon>
        <taxon>Ploima</taxon>
        <taxon>Brachionidae</taxon>
        <taxon>Brachionus</taxon>
    </lineage>
</organism>
<dbReference type="Proteomes" id="UP000663879">
    <property type="component" value="Unassembled WGS sequence"/>
</dbReference>
<evidence type="ECO:0000313" key="2">
    <source>
        <dbReference type="Proteomes" id="UP000663879"/>
    </source>
</evidence>
<dbReference type="AlphaFoldDB" id="A0A814EFL2"/>
<reference evidence="1" key="1">
    <citation type="submission" date="2021-02" db="EMBL/GenBank/DDBJ databases">
        <authorList>
            <person name="Nowell W R."/>
        </authorList>
    </citation>
    <scope>NUCLEOTIDE SEQUENCE</scope>
    <source>
        <strain evidence="1">Ploen Becks lab</strain>
    </source>
</reference>